<protein>
    <submittedName>
        <fullName evidence="2">Uncharacterized protein</fullName>
    </submittedName>
</protein>
<evidence type="ECO:0000313" key="3">
    <source>
        <dbReference type="Proteomes" id="UP000053789"/>
    </source>
</evidence>
<dbReference type="EMBL" id="KN846993">
    <property type="protein sequence ID" value="KIW90299.1"/>
    <property type="molecule type" value="Genomic_DNA"/>
</dbReference>
<dbReference type="AlphaFoldDB" id="A0A0D2I091"/>
<feature type="region of interest" description="Disordered" evidence="1">
    <location>
        <begin position="1"/>
        <end position="21"/>
    </location>
</feature>
<name>A0A0D2I091_CLAB1</name>
<evidence type="ECO:0000256" key="1">
    <source>
        <dbReference type="SAM" id="MobiDB-lite"/>
    </source>
</evidence>
<dbReference type="Proteomes" id="UP000053789">
    <property type="component" value="Unassembled WGS sequence"/>
</dbReference>
<accession>A0A0D2I091</accession>
<keyword evidence="3" id="KW-1185">Reference proteome</keyword>
<gene>
    <name evidence="2" type="ORF">Z519_08943</name>
</gene>
<dbReference type="VEuPathDB" id="FungiDB:Z519_08943"/>
<dbReference type="HOGENOM" id="CLU_083098_0_0_1"/>
<organism evidence="2 3">
    <name type="scientific">Cladophialophora bantiana (strain ATCC 10958 / CBS 173.52 / CDC B-1940 / NIH 8579)</name>
    <name type="common">Xylohypha bantiana</name>
    <dbReference type="NCBI Taxonomy" id="1442370"/>
    <lineage>
        <taxon>Eukaryota</taxon>
        <taxon>Fungi</taxon>
        <taxon>Dikarya</taxon>
        <taxon>Ascomycota</taxon>
        <taxon>Pezizomycotina</taxon>
        <taxon>Eurotiomycetes</taxon>
        <taxon>Chaetothyriomycetidae</taxon>
        <taxon>Chaetothyriales</taxon>
        <taxon>Herpotrichiellaceae</taxon>
        <taxon>Cladophialophora</taxon>
    </lineage>
</organism>
<proteinExistence type="predicted"/>
<dbReference type="GeneID" id="27701871"/>
<dbReference type="RefSeq" id="XP_016616968.1">
    <property type="nucleotide sequence ID" value="XM_016766670.1"/>
</dbReference>
<evidence type="ECO:0000313" key="2">
    <source>
        <dbReference type="EMBL" id="KIW90299.1"/>
    </source>
</evidence>
<reference evidence="2" key="1">
    <citation type="submission" date="2015-01" db="EMBL/GenBank/DDBJ databases">
        <title>The Genome Sequence of Cladophialophora bantiana CBS 173.52.</title>
        <authorList>
            <consortium name="The Broad Institute Genomics Platform"/>
            <person name="Cuomo C."/>
            <person name="de Hoog S."/>
            <person name="Gorbushina A."/>
            <person name="Stielow B."/>
            <person name="Teixiera M."/>
            <person name="Abouelleil A."/>
            <person name="Chapman S.B."/>
            <person name="Priest M."/>
            <person name="Young S.K."/>
            <person name="Wortman J."/>
            <person name="Nusbaum C."/>
            <person name="Birren B."/>
        </authorList>
    </citation>
    <scope>NUCLEOTIDE SEQUENCE [LARGE SCALE GENOMIC DNA]</scope>
    <source>
        <strain evidence="2">CBS 173.52</strain>
    </source>
</reference>
<sequence>MTNRVELASVEDVSEESNDTISDTRRIASNLARLTADRKRTLDVLGRSKTKSGIAAVTCHSGDPTPLVEAIQKYEDRLRSNETTTFIERDNFMTAEDAEHRDPNIWIELRTFKSGRETIKPPQLFYLGRLVVFKGYGNQIPSVGKLLDLHFTAPVAAIYYGHDSQFGLRPSRMNLKTGKGITYNLTEM</sequence>
<dbReference type="OrthoDB" id="4225164at2759"/>